<dbReference type="RefSeq" id="WP_241347663.1">
    <property type="nucleotide sequence ID" value="NZ_JAKZGP010000015.1"/>
</dbReference>
<dbReference type="EMBL" id="JAKZGP010000015">
    <property type="protein sequence ID" value="MCH7409313.1"/>
    <property type="molecule type" value="Genomic_DNA"/>
</dbReference>
<sequence length="503" mass="57510">MGKSSFLYFEKVGVKHLGNTIFQDFDFSMEDGQHWAVLFPSVLEKEAFFNTILGKTVVYHGHVRFPFATQYQNVKMAAKEVSSYRDLIAHVSQKYTFTNKDNLQNFYFQQRFNATESDTAYTVKEHLSTIEPKNNGYWDIEKVMNFFNLEALQNESLLKLSNGETRRLAIGSALLHNPKLFLMDEPLTGLDRETREMFDQVFQQIVDSGIQLIIATKVQEIPKVITHVGEYRSGVMHSLTKSAFLENRSTNLAVDSIEIDNSILEKLLLSLDVPKYEQFVKLHGVNVSYGEKRILKNVTWEIKQGESWSIKGHNGAGKSTLISLLIGEHPQAYANDIYLFNKKRGTGESIWDIKKPIGFVSSDLSRFFPRNQTCYKVILSGCFDTMGLFKKTTDIQSQLAMDWMIFLQIHKFANVLFHQAPIDVQRFCLLARALIKSPALLICDEATQGMDENQAGRFRQIVNLIANRPMISLLYVSHYDHDIPSVVDKELVLRDGEVIQMNG</sequence>
<feature type="domain" description="ABC transporter" evidence="3">
    <location>
        <begin position="7"/>
        <end position="258"/>
    </location>
</feature>
<gene>
    <name evidence="4" type="ORF">MM239_07910</name>
</gene>
<keyword evidence="1" id="KW-0547">Nucleotide-binding</keyword>
<evidence type="ECO:0000256" key="1">
    <source>
        <dbReference type="ARBA" id="ARBA00022741"/>
    </source>
</evidence>
<evidence type="ECO:0000313" key="4">
    <source>
        <dbReference type="EMBL" id="MCH7409313.1"/>
    </source>
</evidence>
<keyword evidence="2 4" id="KW-0067">ATP-binding</keyword>
<dbReference type="Proteomes" id="UP001165489">
    <property type="component" value="Unassembled WGS sequence"/>
</dbReference>
<dbReference type="Pfam" id="PF00005">
    <property type="entry name" value="ABC_tran"/>
    <property type="match status" value="2"/>
</dbReference>
<feature type="domain" description="ABC transporter" evidence="3">
    <location>
        <begin position="280"/>
        <end position="501"/>
    </location>
</feature>
<accession>A0ABS9UZY9</accession>
<dbReference type="Gene3D" id="3.40.50.300">
    <property type="entry name" value="P-loop containing nucleotide triphosphate hydrolases"/>
    <property type="match status" value="2"/>
</dbReference>
<reference evidence="4" key="1">
    <citation type="submission" date="2022-03" db="EMBL/GenBank/DDBJ databases">
        <title>De novo assembled genomes of Belliella spp. (Cyclobacteriaceae) strains.</title>
        <authorList>
            <person name="Szabo A."/>
            <person name="Korponai K."/>
            <person name="Felfoldi T."/>
        </authorList>
    </citation>
    <scope>NUCLEOTIDE SEQUENCE</scope>
    <source>
        <strain evidence="4">DSM 111904</strain>
    </source>
</reference>
<proteinExistence type="predicted"/>
<keyword evidence="5" id="KW-1185">Reference proteome</keyword>
<comment type="caution">
    <text evidence="4">The sequence shown here is derived from an EMBL/GenBank/DDBJ whole genome shotgun (WGS) entry which is preliminary data.</text>
</comment>
<protein>
    <submittedName>
        <fullName evidence="4">ATP-binding cassette domain-containing protein</fullName>
    </submittedName>
</protein>
<dbReference type="GO" id="GO:0005524">
    <property type="term" value="F:ATP binding"/>
    <property type="evidence" value="ECO:0007669"/>
    <property type="project" value="UniProtKB-KW"/>
</dbReference>
<organism evidence="4 5">
    <name type="scientific">Belliella filtrata</name>
    <dbReference type="NCBI Taxonomy" id="2923435"/>
    <lineage>
        <taxon>Bacteria</taxon>
        <taxon>Pseudomonadati</taxon>
        <taxon>Bacteroidota</taxon>
        <taxon>Cytophagia</taxon>
        <taxon>Cytophagales</taxon>
        <taxon>Cyclobacteriaceae</taxon>
        <taxon>Belliella</taxon>
    </lineage>
</organism>
<dbReference type="PROSITE" id="PS50893">
    <property type="entry name" value="ABC_TRANSPORTER_2"/>
    <property type="match status" value="2"/>
</dbReference>
<dbReference type="InterPro" id="IPR003593">
    <property type="entry name" value="AAA+_ATPase"/>
</dbReference>
<dbReference type="InterPro" id="IPR027417">
    <property type="entry name" value="P-loop_NTPase"/>
</dbReference>
<evidence type="ECO:0000256" key="2">
    <source>
        <dbReference type="ARBA" id="ARBA00022840"/>
    </source>
</evidence>
<evidence type="ECO:0000259" key="3">
    <source>
        <dbReference type="PROSITE" id="PS50893"/>
    </source>
</evidence>
<dbReference type="PANTHER" id="PTHR43158:SF2">
    <property type="entry name" value="SKFA PEPTIDE EXPORT ATP-BINDING PROTEIN SKFE"/>
    <property type="match status" value="1"/>
</dbReference>
<dbReference type="SUPFAM" id="SSF52540">
    <property type="entry name" value="P-loop containing nucleoside triphosphate hydrolases"/>
    <property type="match status" value="2"/>
</dbReference>
<dbReference type="PANTHER" id="PTHR43158">
    <property type="entry name" value="SKFA PEPTIDE EXPORT ATP-BINDING PROTEIN SKFE"/>
    <property type="match status" value="1"/>
</dbReference>
<dbReference type="InterPro" id="IPR003439">
    <property type="entry name" value="ABC_transporter-like_ATP-bd"/>
</dbReference>
<evidence type="ECO:0000313" key="5">
    <source>
        <dbReference type="Proteomes" id="UP001165489"/>
    </source>
</evidence>
<name>A0ABS9UZY9_9BACT</name>
<dbReference type="SMART" id="SM00382">
    <property type="entry name" value="AAA"/>
    <property type="match status" value="1"/>
</dbReference>